<dbReference type="EMBL" id="JBHMEA010000038">
    <property type="protein sequence ID" value="MFB9232068.1"/>
    <property type="molecule type" value="Genomic_DNA"/>
</dbReference>
<accession>A0ABV5JHA6</accession>
<dbReference type="Pfam" id="PF04267">
    <property type="entry name" value="SoxD"/>
    <property type="match status" value="1"/>
</dbReference>
<organism evidence="1 2">
    <name type="scientific">Pseudohalocynthiibacter aestuariivivens</name>
    <dbReference type="NCBI Taxonomy" id="1591409"/>
    <lineage>
        <taxon>Bacteria</taxon>
        <taxon>Pseudomonadati</taxon>
        <taxon>Pseudomonadota</taxon>
        <taxon>Alphaproteobacteria</taxon>
        <taxon>Rhodobacterales</taxon>
        <taxon>Paracoccaceae</taxon>
        <taxon>Pseudohalocynthiibacter</taxon>
    </lineage>
</organism>
<evidence type="ECO:0000313" key="2">
    <source>
        <dbReference type="Proteomes" id="UP001589683"/>
    </source>
</evidence>
<protein>
    <submittedName>
        <fullName evidence="1">Sarcosine oxidase subunit delta</fullName>
    </submittedName>
</protein>
<dbReference type="InterPro" id="IPR006279">
    <property type="entry name" value="SoxD"/>
</dbReference>
<reference evidence="1 2" key="1">
    <citation type="submission" date="2024-09" db="EMBL/GenBank/DDBJ databases">
        <authorList>
            <person name="Sun Q."/>
            <person name="Mori K."/>
        </authorList>
    </citation>
    <scope>NUCLEOTIDE SEQUENCE [LARGE SCALE GENOMIC DNA]</scope>
    <source>
        <strain evidence="1 2">CECT 8726</strain>
    </source>
</reference>
<proteinExistence type="predicted"/>
<dbReference type="Proteomes" id="UP001589683">
    <property type="component" value="Unassembled WGS sequence"/>
</dbReference>
<gene>
    <name evidence="1" type="ORF">ACFFUT_09770</name>
</gene>
<evidence type="ECO:0000313" key="1">
    <source>
        <dbReference type="EMBL" id="MFB9232068.1"/>
    </source>
</evidence>
<dbReference type="RefSeq" id="WP_213890051.1">
    <property type="nucleotide sequence ID" value="NZ_JAGFNU010000008.1"/>
</dbReference>
<comment type="caution">
    <text evidence="1">The sequence shown here is derived from an EMBL/GenBank/DDBJ whole genome shotgun (WGS) entry which is preliminary data.</text>
</comment>
<dbReference type="InterPro" id="IPR038561">
    <property type="entry name" value="SoxD_sf"/>
</dbReference>
<sequence>MRLKCPLCGERDRREFYYVGDAIALDRPTPDAGDVAWDDYIHNRDNLAGVTRDLWYHESGCSAWLVVTRNTVTHEVLSTALASDVKRGAAK</sequence>
<dbReference type="Gene3D" id="3.30.2270.10">
    <property type="entry name" value="Folate-binding superfamily"/>
    <property type="match status" value="1"/>
</dbReference>
<keyword evidence="2" id="KW-1185">Reference proteome</keyword>
<name>A0ABV5JHA6_9RHOB</name>